<gene>
    <name evidence="1" type="ORF">S12H4_53279</name>
</gene>
<comment type="caution">
    <text evidence="1">The sequence shown here is derived from an EMBL/GenBank/DDBJ whole genome shotgun (WGS) entry which is preliminary data.</text>
</comment>
<feature type="non-terminal residue" evidence="1">
    <location>
        <position position="1"/>
    </location>
</feature>
<reference evidence="1" key="1">
    <citation type="journal article" date="2014" name="Front. Microbiol.">
        <title>High frequency of phylogenetically diverse reductive dehalogenase-homologous genes in deep subseafloor sedimentary metagenomes.</title>
        <authorList>
            <person name="Kawai M."/>
            <person name="Futagami T."/>
            <person name="Toyoda A."/>
            <person name="Takaki Y."/>
            <person name="Nishi S."/>
            <person name="Hori S."/>
            <person name="Arai W."/>
            <person name="Tsubouchi T."/>
            <person name="Morono Y."/>
            <person name="Uchiyama I."/>
            <person name="Ito T."/>
            <person name="Fujiyama A."/>
            <person name="Inagaki F."/>
            <person name="Takami H."/>
        </authorList>
    </citation>
    <scope>NUCLEOTIDE SEQUENCE</scope>
    <source>
        <strain evidence="1">Expedition CK06-06</strain>
    </source>
</reference>
<sequence length="39" mass="4643">YYYLVESYREGGKVKQRVLRYLGTRPPRGRQKGLRGSRV</sequence>
<evidence type="ECO:0000313" key="1">
    <source>
        <dbReference type="EMBL" id="GAJ02730.1"/>
    </source>
</evidence>
<accession>X1VAI3</accession>
<dbReference type="EMBL" id="BARW01033897">
    <property type="protein sequence ID" value="GAJ02730.1"/>
    <property type="molecule type" value="Genomic_DNA"/>
</dbReference>
<dbReference type="AlphaFoldDB" id="X1VAI3"/>
<name>X1VAI3_9ZZZZ</name>
<protein>
    <submittedName>
        <fullName evidence="1">Uncharacterized protein</fullName>
    </submittedName>
</protein>
<organism evidence="1">
    <name type="scientific">marine sediment metagenome</name>
    <dbReference type="NCBI Taxonomy" id="412755"/>
    <lineage>
        <taxon>unclassified sequences</taxon>
        <taxon>metagenomes</taxon>
        <taxon>ecological metagenomes</taxon>
    </lineage>
</organism>
<proteinExistence type="predicted"/>